<proteinExistence type="predicted"/>
<organism evidence="1">
    <name type="scientific">viral metagenome</name>
    <dbReference type="NCBI Taxonomy" id="1070528"/>
    <lineage>
        <taxon>unclassified sequences</taxon>
        <taxon>metagenomes</taxon>
        <taxon>organismal metagenomes</taxon>
    </lineage>
</organism>
<reference evidence="1" key="1">
    <citation type="submission" date="2020-03" db="EMBL/GenBank/DDBJ databases">
        <title>The deep terrestrial virosphere.</title>
        <authorList>
            <person name="Holmfeldt K."/>
            <person name="Nilsson E."/>
            <person name="Simone D."/>
            <person name="Lopez-Fernandez M."/>
            <person name="Wu X."/>
            <person name="de Brujin I."/>
            <person name="Lundin D."/>
            <person name="Andersson A."/>
            <person name="Bertilsson S."/>
            <person name="Dopson M."/>
        </authorList>
    </citation>
    <scope>NUCLEOTIDE SEQUENCE</scope>
    <source>
        <strain evidence="1">TM448A02025</strain>
    </source>
</reference>
<gene>
    <name evidence="1" type="ORF">TM448A02025_0008</name>
</gene>
<accession>A0A6H1ZUY1</accession>
<dbReference type="EMBL" id="MT144246">
    <property type="protein sequence ID" value="QJA51221.1"/>
    <property type="molecule type" value="Genomic_DNA"/>
</dbReference>
<name>A0A6H1ZUY1_9ZZZZ</name>
<dbReference type="AlphaFoldDB" id="A0A6H1ZUY1"/>
<evidence type="ECO:0000313" key="1">
    <source>
        <dbReference type="EMBL" id="QJA51221.1"/>
    </source>
</evidence>
<sequence length="46" mass="5485">MKIERDENGDIYIDGIKPIQKEDWTPPVFINCRCKIIIKPEDVYFT</sequence>
<protein>
    <submittedName>
        <fullName evidence="1">Uncharacterized protein</fullName>
    </submittedName>
</protein>